<evidence type="ECO:0000259" key="3">
    <source>
        <dbReference type="Pfam" id="PF01073"/>
    </source>
</evidence>
<reference evidence="4" key="1">
    <citation type="submission" date="2018-06" db="EMBL/GenBank/DDBJ databases">
        <authorList>
            <person name="Zhirakovskaya E."/>
        </authorList>
    </citation>
    <scope>NUCLEOTIDE SEQUENCE</scope>
</reference>
<dbReference type="Gene3D" id="3.40.50.720">
    <property type="entry name" value="NAD(P)-binding Rossmann-like Domain"/>
    <property type="match status" value="1"/>
</dbReference>
<evidence type="ECO:0000313" key="4">
    <source>
        <dbReference type="EMBL" id="VAX18675.1"/>
    </source>
</evidence>
<evidence type="ECO:0000256" key="2">
    <source>
        <dbReference type="ARBA" id="ARBA00023002"/>
    </source>
</evidence>
<dbReference type="PANTHER" id="PTHR43245">
    <property type="entry name" value="BIFUNCTIONAL POLYMYXIN RESISTANCE PROTEIN ARNA"/>
    <property type="match status" value="1"/>
</dbReference>
<keyword evidence="2" id="KW-0560">Oxidoreductase</keyword>
<dbReference type="InterPro" id="IPR036291">
    <property type="entry name" value="NAD(P)-bd_dom_sf"/>
</dbReference>
<accession>A0A3B1CIT0</accession>
<feature type="domain" description="3-beta hydroxysteroid dehydrogenase/isomerase" evidence="3">
    <location>
        <begin position="4"/>
        <end position="254"/>
    </location>
</feature>
<dbReference type="InterPro" id="IPR050177">
    <property type="entry name" value="Lipid_A_modif_metabolic_enz"/>
</dbReference>
<dbReference type="Pfam" id="PF01073">
    <property type="entry name" value="3Beta_HSD"/>
    <property type="match status" value="1"/>
</dbReference>
<dbReference type="SUPFAM" id="SSF51735">
    <property type="entry name" value="NAD(P)-binding Rossmann-fold domains"/>
    <property type="match status" value="1"/>
</dbReference>
<name>A0A3B1CIT0_9ZZZZ</name>
<comment type="similarity">
    <text evidence="1">Belongs to the 3-beta-HSD family.</text>
</comment>
<evidence type="ECO:0000256" key="1">
    <source>
        <dbReference type="ARBA" id="ARBA00009219"/>
    </source>
</evidence>
<dbReference type="GO" id="GO:0006694">
    <property type="term" value="P:steroid biosynthetic process"/>
    <property type="evidence" value="ECO:0007669"/>
    <property type="project" value="InterPro"/>
</dbReference>
<organism evidence="4">
    <name type="scientific">hydrothermal vent metagenome</name>
    <dbReference type="NCBI Taxonomy" id="652676"/>
    <lineage>
        <taxon>unclassified sequences</taxon>
        <taxon>metagenomes</taxon>
        <taxon>ecological metagenomes</taxon>
    </lineage>
</organism>
<dbReference type="InterPro" id="IPR002225">
    <property type="entry name" value="3Beta_OHSteriod_DH/Estase"/>
</dbReference>
<dbReference type="GO" id="GO:0016616">
    <property type="term" value="F:oxidoreductase activity, acting on the CH-OH group of donors, NAD or NADP as acceptor"/>
    <property type="evidence" value="ECO:0007669"/>
    <property type="project" value="InterPro"/>
</dbReference>
<dbReference type="AlphaFoldDB" id="A0A3B1CIT0"/>
<gene>
    <name evidence="4" type="ORF">MNBD_NITROSPINAE04-2282</name>
</gene>
<dbReference type="PANTHER" id="PTHR43245:SF51">
    <property type="entry name" value="SHORT CHAIN DEHYDROGENASE_REDUCTASE FAMILY 42E, MEMBER 2"/>
    <property type="match status" value="1"/>
</dbReference>
<dbReference type="EMBL" id="UOGA01000133">
    <property type="protein sequence ID" value="VAX18675.1"/>
    <property type="molecule type" value="Genomic_DNA"/>
</dbReference>
<sequence>MKALVTGGGGFLGRYIVERLIVRGDEVTSMSSSDHPELRSAGARTVIADISDKASVMSALKGMDAVFHVASRVGIWGAREGFYTTNVIGTRNIIEACVKNGVGRLIYTSSPSVVFDGEDHKGIDETYPYSSRHLAFYPETKAIAEREVLDANEDGRLLTCALRPHLVWGPRDTNLIPRLIEKARSGRLKIVGDGTNMIDTVYVENSADAHILALDKLEIPGSPVAGSAYFISQGEPVNCWSWINDVLKQFGLPPVTRKVSFKTAYAVGSAMELTYKALKIRSEPPMTRFLALQLAKSHYFNIDKARKELGYKPAISMEEGMRRLGRG</sequence>
<proteinExistence type="inferred from homology"/>
<protein>
    <submittedName>
        <fullName evidence="4">NAD(P)H steroid dehydrogenase-like protein in alkane synthesis cluster</fullName>
    </submittedName>
</protein>